<dbReference type="GeneID" id="37272033"/>
<evidence type="ECO:0000313" key="6">
    <source>
        <dbReference type="EMBL" id="PWN94761.1"/>
    </source>
</evidence>
<dbReference type="InterPro" id="IPR000873">
    <property type="entry name" value="AMP-dep_synth/lig_dom"/>
</dbReference>
<dbReference type="Gene3D" id="3.40.50.12780">
    <property type="entry name" value="N-terminal domain of ligase-like"/>
    <property type="match status" value="1"/>
</dbReference>
<dbReference type="Pfam" id="PF13193">
    <property type="entry name" value="AMP-binding_C"/>
    <property type="match status" value="1"/>
</dbReference>
<evidence type="ECO:0000256" key="1">
    <source>
        <dbReference type="ARBA" id="ARBA00006432"/>
    </source>
</evidence>
<dbReference type="Proteomes" id="UP000245946">
    <property type="component" value="Unassembled WGS sequence"/>
</dbReference>
<dbReference type="InterPro" id="IPR025110">
    <property type="entry name" value="AMP-bd_C"/>
</dbReference>
<evidence type="ECO:0000259" key="5">
    <source>
        <dbReference type="Pfam" id="PF13193"/>
    </source>
</evidence>
<keyword evidence="3" id="KW-0812">Transmembrane</keyword>
<keyword evidence="7" id="KW-1185">Reference proteome</keyword>
<feature type="transmembrane region" description="Helical" evidence="3">
    <location>
        <begin position="87"/>
        <end position="108"/>
    </location>
</feature>
<dbReference type="InterPro" id="IPR045851">
    <property type="entry name" value="AMP-bd_C_sf"/>
</dbReference>
<dbReference type="InterPro" id="IPR042099">
    <property type="entry name" value="ANL_N_sf"/>
</dbReference>
<keyword evidence="2" id="KW-0436">Ligase</keyword>
<protein>
    <submittedName>
        <fullName evidence="6">Acetyl-CoA synthetase-like protein</fullName>
    </submittedName>
</protein>
<dbReference type="STRING" id="58919.A0A316YZX3"/>
<organism evidence="6 7">
    <name type="scientific">Tilletiopsis washingtonensis</name>
    <dbReference type="NCBI Taxonomy" id="58919"/>
    <lineage>
        <taxon>Eukaryota</taxon>
        <taxon>Fungi</taxon>
        <taxon>Dikarya</taxon>
        <taxon>Basidiomycota</taxon>
        <taxon>Ustilaginomycotina</taxon>
        <taxon>Exobasidiomycetes</taxon>
        <taxon>Entylomatales</taxon>
        <taxon>Entylomatales incertae sedis</taxon>
        <taxon>Tilletiopsis</taxon>
    </lineage>
</organism>
<comment type="similarity">
    <text evidence="1">Belongs to the ATP-dependent AMP-binding enzyme family.</text>
</comment>
<evidence type="ECO:0000256" key="3">
    <source>
        <dbReference type="SAM" id="Phobius"/>
    </source>
</evidence>
<evidence type="ECO:0000259" key="4">
    <source>
        <dbReference type="Pfam" id="PF00501"/>
    </source>
</evidence>
<dbReference type="PROSITE" id="PS00455">
    <property type="entry name" value="AMP_BINDING"/>
    <property type="match status" value="1"/>
</dbReference>
<accession>A0A316YZX3</accession>
<dbReference type="PANTHER" id="PTHR24096">
    <property type="entry name" value="LONG-CHAIN-FATTY-ACID--COA LIGASE"/>
    <property type="match status" value="1"/>
</dbReference>
<keyword evidence="3" id="KW-0472">Membrane</keyword>
<dbReference type="AlphaFoldDB" id="A0A316YZX3"/>
<dbReference type="PANTHER" id="PTHR24096:SF149">
    <property type="entry name" value="AMP-BINDING DOMAIN-CONTAINING PROTEIN-RELATED"/>
    <property type="match status" value="1"/>
</dbReference>
<feature type="domain" description="AMP-binding enzyme C-terminal" evidence="5">
    <location>
        <begin position="455"/>
        <end position="533"/>
    </location>
</feature>
<dbReference type="SUPFAM" id="SSF56801">
    <property type="entry name" value="Acetyl-CoA synthetase-like"/>
    <property type="match status" value="1"/>
</dbReference>
<gene>
    <name evidence="6" type="ORF">FA09DRAFT_341738</name>
</gene>
<dbReference type="InterPro" id="IPR020845">
    <property type="entry name" value="AMP-binding_CS"/>
</dbReference>
<dbReference type="Pfam" id="PF00501">
    <property type="entry name" value="AMP-binding"/>
    <property type="match status" value="1"/>
</dbReference>
<evidence type="ECO:0000256" key="2">
    <source>
        <dbReference type="ARBA" id="ARBA00022598"/>
    </source>
</evidence>
<feature type="domain" description="AMP-dependent synthetase/ligase" evidence="4">
    <location>
        <begin position="52"/>
        <end position="403"/>
    </location>
</feature>
<proteinExistence type="inferred from homology"/>
<sequence>MAASQSSVRVTRDPQTKAYCSSVTQSMPEPRDCTVFQLLLDGVAFDDAHVCFAETKSGRELTLGSLRLQAQQLGLGLLREGLKPGDVVMLLLPNSIAFVVVLLATQFAGLRCALANPGYMAKELKHVHDLVQPRKIFTTTTLMKNLMRSGLSWNKAVTVDQSIGRGGARFLKDLMVSEEQAKQAEPFIPQSFNETTYLPFSSGTTGMPKGVEISHKNVAAMVNTLVSIPDGLGRGEKTIGFLPFFHAMALLIAVHCTIVNRGKVFIIPGFEPVAFAELVKKEKISNIGLVPPVLNVLAIHPKITKEHFASVRYASCGAAPLDADTQRKFSEKTGIWDVRQGWGMTETTVGCFGLSQGAEIGTVGRIMPGCYARLVDPDTGKDVEQGERGEVWVRGENITKGYYRNAEATKGTFSDDGQWLKTGDVGVMNDKNEMRIVDRIKELIKYKGWQVAPAELEGLLLTHPKVMAAAVIGVYSKEQATELPRAFKITPGSDADATAQEIIDFVKAKTSPQKYLRGGVRVLDVVPVSPSGKVLRKELRKLVEAEEAAAAGKEPQAKL</sequence>
<reference evidence="6 7" key="1">
    <citation type="journal article" date="2018" name="Mol. Biol. Evol.">
        <title>Broad Genomic Sampling Reveals a Smut Pathogenic Ancestry of the Fungal Clade Ustilaginomycotina.</title>
        <authorList>
            <person name="Kijpornyongpan T."/>
            <person name="Mondo S.J."/>
            <person name="Barry K."/>
            <person name="Sandor L."/>
            <person name="Lee J."/>
            <person name="Lipzen A."/>
            <person name="Pangilinan J."/>
            <person name="LaButti K."/>
            <person name="Hainaut M."/>
            <person name="Henrissat B."/>
            <person name="Grigoriev I.V."/>
            <person name="Spatafora J.W."/>
            <person name="Aime M.C."/>
        </authorList>
    </citation>
    <scope>NUCLEOTIDE SEQUENCE [LARGE SCALE GENOMIC DNA]</scope>
    <source>
        <strain evidence="6 7">MCA 4186</strain>
    </source>
</reference>
<keyword evidence="3" id="KW-1133">Transmembrane helix</keyword>
<dbReference type="OrthoDB" id="1898221at2759"/>
<dbReference type="GO" id="GO:0016405">
    <property type="term" value="F:CoA-ligase activity"/>
    <property type="evidence" value="ECO:0007669"/>
    <property type="project" value="TreeGrafter"/>
</dbReference>
<dbReference type="RefSeq" id="XP_025595040.1">
    <property type="nucleotide sequence ID" value="XM_025744489.1"/>
</dbReference>
<name>A0A316YZX3_9BASI</name>
<dbReference type="Gene3D" id="3.30.300.30">
    <property type="match status" value="1"/>
</dbReference>
<dbReference type="EMBL" id="KZ819309">
    <property type="protein sequence ID" value="PWN94761.1"/>
    <property type="molecule type" value="Genomic_DNA"/>
</dbReference>
<evidence type="ECO:0000313" key="7">
    <source>
        <dbReference type="Proteomes" id="UP000245946"/>
    </source>
</evidence>